<gene>
    <name evidence="1" type="ORF">KHA97_00835</name>
</gene>
<evidence type="ECO:0000313" key="2">
    <source>
        <dbReference type="Proteomes" id="UP000681414"/>
    </source>
</evidence>
<dbReference type="Gene3D" id="3.40.50.1820">
    <property type="entry name" value="alpha/beta hydrolase"/>
    <property type="match status" value="1"/>
</dbReference>
<name>A0A942T9E5_9BACI</name>
<sequence length="277" mass="31437">MALLQVNFMSKSLARTVPMNVILPVDKMTFPGTQVREDKPYKTLYLLHGVFGNYTDWVTGTNIQRWAEEKDLVVVMPSGDNMFYVDNPGVNNFYGEFIGKELVEITRKMFPLSHNRDDTYIAGLSMGGYGAIRNGLKYHDTFGYVAGLSSALITDGIENRTNDVSFFLESRDYAEWCFGDLTKVSESDKNPKWLANKLVEENANIPKIYMTCGDNDSLLGLNQDFRNYLYGLGIEVTYEEGHGAHDWDFWNRYIKKVIDWLPLEQNVAGINSGNVGI</sequence>
<keyword evidence="2" id="KW-1185">Reference proteome</keyword>
<organism evidence="1 2">
    <name type="scientific">Lederbergia citri</name>
    <dbReference type="NCBI Taxonomy" id="2833580"/>
    <lineage>
        <taxon>Bacteria</taxon>
        <taxon>Bacillati</taxon>
        <taxon>Bacillota</taxon>
        <taxon>Bacilli</taxon>
        <taxon>Bacillales</taxon>
        <taxon>Bacillaceae</taxon>
        <taxon>Lederbergia</taxon>
    </lineage>
</organism>
<evidence type="ECO:0000313" key="1">
    <source>
        <dbReference type="EMBL" id="MBS4193613.1"/>
    </source>
</evidence>
<reference evidence="1 2" key="1">
    <citation type="submission" date="2021-05" db="EMBL/GenBank/DDBJ databases">
        <title>Novel Bacillus species.</title>
        <authorList>
            <person name="Liu G."/>
        </authorList>
    </citation>
    <scope>NUCLEOTIDE SEQUENCE [LARGE SCALE GENOMIC DNA]</scope>
    <source>
        <strain evidence="2">FJAT-49780</strain>
    </source>
</reference>
<dbReference type="PANTHER" id="PTHR48098:SF1">
    <property type="entry name" value="DIACYLGLYCEROL ACYLTRANSFERASE_MYCOLYLTRANSFERASE AG85A"/>
    <property type="match status" value="1"/>
</dbReference>
<dbReference type="AlphaFoldDB" id="A0A942T9E5"/>
<dbReference type="Proteomes" id="UP000681414">
    <property type="component" value="Unassembled WGS sequence"/>
</dbReference>
<dbReference type="RefSeq" id="WP_213122911.1">
    <property type="nucleotide sequence ID" value="NZ_JAGYPG010000001.1"/>
</dbReference>
<accession>A0A942T9E5</accession>
<protein>
    <submittedName>
        <fullName evidence="1">Acetylesterase</fullName>
    </submittedName>
</protein>
<dbReference type="EMBL" id="JAGYPG010000001">
    <property type="protein sequence ID" value="MBS4193613.1"/>
    <property type="molecule type" value="Genomic_DNA"/>
</dbReference>
<dbReference type="GO" id="GO:0016747">
    <property type="term" value="F:acyltransferase activity, transferring groups other than amino-acyl groups"/>
    <property type="evidence" value="ECO:0007669"/>
    <property type="project" value="TreeGrafter"/>
</dbReference>
<dbReference type="SUPFAM" id="SSF53474">
    <property type="entry name" value="alpha/beta-Hydrolases"/>
    <property type="match status" value="1"/>
</dbReference>
<comment type="caution">
    <text evidence="1">The sequence shown here is derived from an EMBL/GenBank/DDBJ whole genome shotgun (WGS) entry which is preliminary data.</text>
</comment>
<dbReference type="InterPro" id="IPR050583">
    <property type="entry name" value="Mycobacterial_A85_antigen"/>
</dbReference>
<dbReference type="Pfam" id="PF00756">
    <property type="entry name" value="Esterase"/>
    <property type="match status" value="1"/>
</dbReference>
<dbReference type="InterPro" id="IPR029058">
    <property type="entry name" value="AB_hydrolase_fold"/>
</dbReference>
<dbReference type="InterPro" id="IPR000801">
    <property type="entry name" value="Esterase-like"/>
</dbReference>
<proteinExistence type="predicted"/>
<dbReference type="PANTHER" id="PTHR48098">
    <property type="entry name" value="ENTEROCHELIN ESTERASE-RELATED"/>
    <property type="match status" value="1"/>
</dbReference>